<protein>
    <submittedName>
        <fullName evidence="1">Uncharacterized protein</fullName>
    </submittedName>
</protein>
<name>A0A1I4CXD1_9ACTN</name>
<dbReference type="RefSeq" id="WP_093891237.1">
    <property type="nucleotide sequence ID" value="NZ_FOQY01000038.1"/>
</dbReference>
<proteinExistence type="predicted"/>
<accession>A0A1I4CXD1</accession>
<evidence type="ECO:0000313" key="2">
    <source>
        <dbReference type="Proteomes" id="UP000199111"/>
    </source>
</evidence>
<sequence>MRRRALLGLGGWLAAAVLTTATGTWAVSLIGTDITGQAVRSMTLEEVERALTTTSAGPAIAPAASAGPSAETGNFSYAEGSVTAACDAGRALLLSWSPAPGYGVDEVERGPASTASVVFESDDRKAAISLTCPSGKPAATVRSVTENDED</sequence>
<dbReference type="EMBL" id="FOQY01000038">
    <property type="protein sequence ID" value="SFK85545.1"/>
    <property type="molecule type" value="Genomic_DNA"/>
</dbReference>
<evidence type="ECO:0000313" key="1">
    <source>
        <dbReference type="EMBL" id="SFK85545.1"/>
    </source>
</evidence>
<dbReference type="AlphaFoldDB" id="A0A1I4CXD1"/>
<keyword evidence="2" id="KW-1185">Reference proteome</keyword>
<gene>
    <name evidence="1" type="ORF">SAMN05216275_1382</name>
</gene>
<dbReference type="Proteomes" id="UP000199111">
    <property type="component" value="Unassembled WGS sequence"/>
</dbReference>
<dbReference type="GeneID" id="96302698"/>
<reference evidence="2" key="1">
    <citation type="submission" date="2016-10" db="EMBL/GenBank/DDBJ databases">
        <authorList>
            <person name="Varghese N."/>
            <person name="Submissions S."/>
        </authorList>
    </citation>
    <scope>NUCLEOTIDE SEQUENCE [LARGE SCALE GENOMIC DNA]</scope>
    <source>
        <strain evidence="2">CGMCC 4.2126</strain>
    </source>
</reference>
<organism evidence="1 2">
    <name type="scientific">Streptosporangium canum</name>
    <dbReference type="NCBI Taxonomy" id="324952"/>
    <lineage>
        <taxon>Bacteria</taxon>
        <taxon>Bacillati</taxon>
        <taxon>Actinomycetota</taxon>
        <taxon>Actinomycetes</taxon>
        <taxon>Streptosporangiales</taxon>
        <taxon>Streptosporangiaceae</taxon>
        <taxon>Streptosporangium</taxon>
    </lineage>
</organism>